<reference evidence="1" key="2">
    <citation type="submission" date="2019-12" db="EMBL/GenBank/DDBJ databases">
        <authorList>
            <person name="Hoang T.H.H."/>
            <person name="Okutani A."/>
        </authorList>
    </citation>
    <scope>NUCLEOTIDE SEQUENCE</scope>
    <source>
        <strain evidence="1">QuyetLC</strain>
    </source>
</reference>
<evidence type="ECO:0000313" key="1">
    <source>
        <dbReference type="EMBL" id="GEU14531.1"/>
    </source>
</evidence>
<protein>
    <recommendedName>
        <fullName evidence="2">Beta-ketoacyl synthase N-terminal domain-containing protein</fullName>
    </recommendedName>
</protein>
<reference evidence="1" key="1">
    <citation type="submission" date="2019-12" db="EMBL/GenBank/DDBJ databases">
        <title>Epidemiological and comparative genomic analysis of Bacillus anthracis isolated from northern Vietnam.</title>
        <authorList>
            <person name="Hoang T.T.H."/>
            <person name="Dang D.A."/>
            <person name="Pham M.H."/>
            <person name="Luong M.H."/>
            <person name="Tran N.D."/>
            <person name="Nguyen T.H."/>
            <person name="Nguyen T.T."/>
            <person name="Inoue S."/>
            <person name="Morikawa S."/>
            <person name="Okutani A."/>
        </authorList>
    </citation>
    <scope>NUCLEOTIDE SEQUENCE</scope>
    <source>
        <strain evidence="1">QuyetLC</strain>
    </source>
</reference>
<dbReference type="SUPFAM" id="SSF53901">
    <property type="entry name" value="Thiolase-like"/>
    <property type="match status" value="1"/>
</dbReference>
<dbReference type="EMBL" id="BLEY01000072">
    <property type="protein sequence ID" value="GEU14531.1"/>
    <property type="molecule type" value="Genomic_DNA"/>
</dbReference>
<comment type="caution">
    <text evidence="1">The sequence shown here is derived from an EMBL/GenBank/DDBJ whole genome shotgun (WGS) entry which is preliminary data.</text>
</comment>
<name>A0A640MKD1_BACAN</name>
<evidence type="ECO:0008006" key="2">
    <source>
        <dbReference type="Google" id="ProtNLM"/>
    </source>
</evidence>
<organism evidence="1">
    <name type="scientific">Bacillus anthracis</name>
    <name type="common">anthrax bacterium</name>
    <dbReference type="NCBI Taxonomy" id="1392"/>
    <lineage>
        <taxon>Bacteria</taxon>
        <taxon>Bacillati</taxon>
        <taxon>Bacillota</taxon>
        <taxon>Bacilli</taxon>
        <taxon>Bacillales</taxon>
        <taxon>Bacillaceae</taxon>
        <taxon>Bacillus</taxon>
        <taxon>Bacillus cereus group</taxon>
    </lineage>
</organism>
<gene>
    <name evidence="1" type="ORF">QuyetLC_46910</name>
</gene>
<sequence>MTNIFINKAAIVMSSPPKESWNDYLMNIKQIEVGELSKIRKYRRLDRMSLLAIAAGQGNILGEVDRRKVGTIFNTSYGPVDTNLKFIKSYLEKGVVGVSPIQFSHTVNNAALGHFCQVYQHTGPSTMLLNSNYLAMSARMIKNGRVDSIFTCGLEPHSEILKRSFAQIDQQFLENASTMFLSTEQKSQSIRLVSYTEYYIGQHNYFTGLHREFSHLLFNFLGELCQCYDLQNNSLLSFISNNSIDAERQEEKDGLKEYFQESVEYVNTNLEIFEALGGNLGVVCNVGITQLLKSDKTNCCVIVADYDLSGNCNLFLLSKR</sequence>
<proteinExistence type="predicted"/>
<dbReference type="AlphaFoldDB" id="A0A640MKD1"/>
<dbReference type="InterPro" id="IPR016039">
    <property type="entry name" value="Thiolase-like"/>
</dbReference>
<dbReference type="GO" id="GO:0016746">
    <property type="term" value="F:acyltransferase activity"/>
    <property type="evidence" value="ECO:0007669"/>
    <property type="project" value="InterPro"/>
</dbReference>
<accession>A0A640MKD1</accession>